<keyword evidence="2" id="KW-1185">Reference proteome</keyword>
<dbReference type="EMBL" id="DS113437">
    <property type="protein sequence ID" value="EAY05889.1"/>
    <property type="molecule type" value="Genomic_DNA"/>
</dbReference>
<dbReference type="VEuPathDB" id="TrichDB:TVAG_353290"/>
<name>A2EN52_TRIV3</name>
<sequence>MSSLLIVAALYELMNKGAKFFSDSTLPVCSGNNVASFEKINVSPSSSSMVITKSKVPTYINRRKQNLPNSLPPLLKDQIDTILNQFNELSKIDLSEKSASIYYSFYSPESNRFGFYCHTFTPVTTKTGIPGVRIEEIRVISEFEGFHRFASSTFVSQDKFTDSSSSDDLDTDGIIGSIQFSLIPISLTTDNLKFLEPIAKAAIEQIDAKNYPTGVTEANAEVVKQKLNQMITDGFKINLSNLKDAANQKCKK</sequence>
<dbReference type="VEuPathDB" id="TrichDB:TVAGG3_0546590"/>
<dbReference type="Proteomes" id="UP000001542">
    <property type="component" value="Unassembled WGS sequence"/>
</dbReference>
<gene>
    <name evidence="1" type="ORF">TVAG_353290</name>
</gene>
<dbReference type="AlphaFoldDB" id="A2EN52"/>
<reference evidence="1" key="1">
    <citation type="submission" date="2006-10" db="EMBL/GenBank/DDBJ databases">
        <authorList>
            <person name="Amadeo P."/>
            <person name="Zhao Q."/>
            <person name="Wortman J."/>
            <person name="Fraser-Liggett C."/>
            <person name="Carlton J."/>
        </authorList>
    </citation>
    <scope>NUCLEOTIDE SEQUENCE</scope>
    <source>
        <strain evidence="1">G3</strain>
    </source>
</reference>
<organism evidence="1 2">
    <name type="scientific">Trichomonas vaginalis (strain ATCC PRA-98 / G3)</name>
    <dbReference type="NCBI Taxonomy" id="412133"/>
    <lineage>
        <taxon>Eukaryota</taxon>
        <taxon>Metamonada</taxon>
        <taxon>Parabasalia</taxon>
        <taxon>Trichomonadida</taxon>
        <taxon>Trichomonadidae</taxon>
        <taxon>Trichomonas</taxon>
    </lineage>
</organism>
<dbReference type="KEGG" id="tva:4763760"/>
<dbReference type="InParanoid" id="A2EN52"/>
<evidence type="ECO:0000313" key="2">
    <source>
        <dbReference type="Proteomes" id="UP000001542"/>
    </source>
</evidence>
<proteinExistence type="predicted"/>
<reference evidence="1" key="2">
    <citation type="journal article" date="2007" name="Science">
        <title>Draft genome sequence of the sexually transmitted pathogen Trichomonas vaginalis.</title>
        <authorList>
            <person name="Carlton J.M."/>
            <person name="Hirt R.P."/>
            <person name="Silva J.C."/>
            <person name="Delcher A.L."/>
            <person name="Schatz M."/>
            <person name="Zhao Q."/>
            <person name="Wortman J.R."/>
            <person name="Bidwell S.L."/>
            <person name="Alsmark U.C.M."/>
            <person name="Besteiro S."/>
            <person name="Sicheritz-Ponten T."/>
            <person name="Noel C.J."/>
            <person name="Dacks J.B."/>
            <person name="Foster P.G."/>
            <person name="Simillion C."/>
            <person name="Van de Peer Y."/>
            <person name="Miranda-Saavedra D."/>
            <person name="Barton G.J."/>
            <person name="Westrop G.D."/>
            <person name="Mueller S."/>
            <person name="Dessi D."/>
            <person name="Fiori P.L."/>
            <person name="Ren Q."/>
            <person name="Paulsen I."/>
            <person name="Zhang H."/>
            <person name="Bastida-Corcuera F.D."/>
            <person name="Simoes-Barbosa A."/>
            <person name="Brown M.T."/>
            <person name="Hayes R.D."/>
            <person name="Mukherjee M."/>
            <person name="Okumura C.Y."/>
            <person name="Schneider R."/>
            <person name="Smith A.J."/>
            <person name="Vanacova S."/>
            <person name="Villalvazo M."/>
            <person name="Haas B.J."/>
            <person name="Pertea M."/>
            <person name="Feldblyum T.V."/>
            <person name="Utterback T.R."/>
            <person name="Shu C.L."/>
            <person name="Osoegawa K."/>
            <person name="de Jong P.J."/>
            <person name="Hrdy I."/>
            <person name="Horvathova L."/>
            <person name="Zubacova Z."/>
            <person name="Dolezal P."/>
            <person name="Malik S.B."/>
            <person name="Logsdon J.M. Jr."/>
            <person name="Henze K."/>
            <person name="Gupta A."/>
            <person name="Wang C.C."/>
            <person name="Dunne R.L."/>
            <person name="Upcroft J.A."/>
            <person name="Upcroft P."/>
            <person name="White O."/>
            <person name="Salzberg S.L."/>
            <person name="Tang P."/>
            <person name="Chiu C.-H."/>
            <person name="Lee Y.-S."/>
            <person name="Embley T.M."/>
            <person name="Coombs G.H."/>
            <person name="Mottram J.C."/>
            <person name="Tachezy J."/>
            <person name="Fraser-Liggett C.M."/>
            <person name="Johnson P.J."/>
        </authorList>
    </citation>
    <scope>NUCLEOTIDE SEQUENCE [LARGE SCALE GENOMIC DNA]</scope>
    <source>
        <strain evidence="1">G3</strain>
    </source>
</reference>
<dbReference type="RefSeq" id="XP_001318112.1">
    <property type="nucleotide sequence ID" value="XM_001318077.1"/>
</dbReference>
<evidence type="ECO:0000313" key="1">
    <source>
        <dbReference type="EMBL" id="EAY05889.1"/>
    </source>
</evidence>
<accession>A2EN52</accession>
<protein>
    <submittedName>
        <fullName evidence="1">Uncharacterized protein</fullName>
    </submittedName>
</protein>